<feature type="compositionally biased region" description="Low complexity" evidence="6">
    <location>
        <begin position="238"/>
        <end position="255"/>
    </location>
</feature>
<reference evidence="8 9" key="1">
    <citation type="submission" date="2014-02" db="EMBL/GenBank/DDBJ databases">
        <title>Transposable element dynamics among asymbiotic and ectomycorrhizal Amanita fungi.</title>
        <authorList>
            <consortium name="DOE Joint Genome Institute"/>
            <person name="Hess J."/>
            <person name="Skrede I."/>
            <person name="Wolfe B."/>
            <person name="LaButti K."/>
            <person name="Ohm R.A."/>
            <person name="Grigoriev I.V."/>
            <person name="Pringle A."/>
        </authorList>
    </citation>
    <scope>NUCLEOTIDE SEQUENCE [LARGE SCALE GENOMIC DNA]</scope>
    <source>
        <strain evidence="8 9">SKay4041</strain>
    </source>
</reference>
<dbReference type="GO" id="GO:0030154">
    <property type="term" value="P:cell differentiation"/>
    <property type="evidence" value="ECO:0007669"/>
    <property type="project" value="TreeGrafter"/>
</dbReference>
<dbReference type="Gene3D" id="1.10.10.60">
    <property type="entry name" value="Homeodomain-like"/>
    <property type="match status" value="1"/>
</dbReference>
<feature type="region of interest" description="Disordered" evidence="6">
    <location>
        <begin position="114"/>
        <end position="140"/>
    </location>
</feature>
<evidence type="ECO:0000313" key="9">
    <source>
        <dbReference type="Proteomes" id="UP000242287"/>
    </source>
</evidence>
<keyword evidence="2 4" id="KW-0371">Homeobox</keyword>
<comment type="subcellular location">
    <subcellularLocation>
        <location evidence="4 5">Nucleus</location>
    </subcellularLocation>
</comment>
<keyword evidence="9" id="KW-1185">Reference proteome</keyword>
<dbReference type="CDD" id="cd00086">
    <property type="entry name" value="homeodomain"/>
    <property type="match status" value="1"/>
</dbReference>
<proteinExistence type="predicted"/>
<feature type="compositionally biased region" description="Basic and acidic residues" evidence="6">
    <location>
        <begin position="385"/>
        <end position="399"/>
    </location>
</feature>
<dbReference type="PROSITE" id="PS00027">
    <property type="entry name" value="HOMEOBOX_1"/>
    <property type="match status" value="1"/>
</dbReference>
<feature type="compositionally biased region" description="Low complexity" evidence="6">
    <location>
        <begin position="320"/>
        <end position="335"/>
    </location>
</feature>
<organism evidence="8 9">
    <name type="scientific">Amanita thiersii Skay4041</name>
    <dbReference type="NCBI Taxonomy" id="703135"/>
    <lineage>
        <taxon>Eukaryota</taxon>
        <taxon>Fungi</taxon>
        <taxon>Dikarya</taxon>
        <taxon>Basidiomycota</taxon>
        <taxon>Agaricomycotina</taxon>
        <taxon>Agaricomycetes</taxon>
        <taxon>Agaricomycetidae</taxon>
        <taxon>Agaricales</taxon>
        <taxon>Pluteineae</taxon>
        <taxon>Amanitaceae</taxon>
        <taxon>Amanita</taxon>
    </lineage>
</organism>
<dbReference type="PANTHER" id="PTHR24324">
    <property type="entry name" value="HOMEOBOX PROTEIN HHEX"/>
    <property type="match status" value="1"/>
</dbReference>
<dbReference type="Pfam" id="PF00046">
    <property type="entry name" value="Homeodomain"/>
    <property type="match status" value="1"/>
</dbReference>
<evidence type="ECO:0000256" key="4">
    <source>
        <dbReference type="PROSITE-ProRule" id="PRU00108"/>
    </source>
</evidence>
<sequence>MSTSSRDNRMFAASIGKTRRSPPGDAQGSVFFTGQGGRTVLPPLSSAFPTSRFPVPNTYATPYTQPRSSPGRYDLNPHVLYGQWPPNNTSPQLTSAYPNYETTERYSTLSNYTTTAYPSRTSSPVGASPGESRRLPPIPSNTTATVERWQQTPYVSTTPPNYQSGLRSPTAAYPTVYSNYPTNTQTNTFPYLTPQEQAHSQMTALPSASPSAMYGDMGSQRTEPRPASPYDRSASHVTQPNFTQPSTSQSTTTEEPTIKKKRKRADANQLRILNETYARTAFPSTEERLALAKLLDMQPRSVQIWFQNKRQSMRQTNRQTSSSSATTHQTYTTVSPTESIPDMGHSSSAYSNSTMPMSDVQYLTAPPQESRAHTPHTSSSHHRIRGQEDVEPRKWSRGF</sequence>
<evidence type="ECO:0000259" key="7">
    <source>
        <dbReference type="PROSITE" id="PS50071"/>
    </source>
</evidence>
<name>A0A2A9NS12_9AGAR</name>
<gene>
    <name evidence="8" type="ORF">AMATHDRAFT_73208</name>
</gene>
<feature type="region of interest" description="Disordered" evidence="6">
    <location>
        <begin position="1"/>
        <end position="34"/>
    </location>
</feature>
<dbReference type="OrthoDB" id="6159439at2759"/>
<feature type="region of interest" description="Disordered" evidence="6">
    <location>
        <begin position="310"/>
        <end position="399"/>
    </location>
</feature>
<feature type="domain" description="Homeobox" evidence="7">
    <location>
        <begin position="256"/>
        <end position="316"/>
    </location>
</feature>
<dbReference type="GO" id="GO:0000981">
    <property type="term" value="F:DNA-binding transcription factor activity, RNA polymerase II-specific"/>
    <property type="evidence" value="ECO:0007669"/>
    <property type="project" value="InterPro"/>
</dbReference>
<dbReference type="Proteomes" id="UP000242287">
    <property type="component" value="Unassembled WGS sequence"/>
</dbReference>
<dbReference type="SMART" id="SM00389">
    <property type="entry name" value="HOX"/>
    <property type="match status" value="1"/>
</dbReference>
<dbReference type="AlphaFoldDB" id="A0A2A9NS12"/>
<dbReference type="EMBL" id="KZ301972">
    <property type="protein sequence ID" value="PFH53785.1"/>
    <property type="molecule type" value="Genomic_DNA"/>
</dbReference>
<evidence type="ECO:0000256" key="2">
    <source>
        <dbReference type="ARBA" id="ARBA00023155"/>
    </source>
</evidence>
<dbReference type="InterPro" id="IPR001356">
    <property type="entry name" value="HD"/>
</dbReference>
<feature type="region of interest" description="Disordered" evidence="6">
    <location>
        <begin position="196"/>
        <end position="266"/>
    </location>
</feature>
<feature type="DNA-binding region" description="Homeobox" evidence="4">
    <location>
        <begin position="258"/>
        <end position="317"/>
    </location>
</feature>
<dbReference type="PROSITE" id="PS50071">
    <property type="entry name" value="HOMEOBOX_2"/>
    <property type="match status" value="1"/>
</dbReference>
<evidence type="ECO:0000256" key="3">
    <source>
        <dbReference type="ARBA" id="ARBA00023242"/>
    </source>
</evidence>
<feature type="compositionally biased region" description="Polar residues" evidence="6">
    <location>
        <begin position="196"/>
        <end position="210"/>
    </location>
</feature>
<dbReference type="GO" id="GO:0000978">
    <property type="term" value="F:RNA polymerase II cis-regulatory region sequence-specific DNA binding"/>
    <property type="evidence" value="ECO:0007669"/>
    <property type="project" value="TreeGrafter"/>
</dbReference>
<protein>
    <recommendedName>
        <fullName evidence="7">Homeobox domain-containing protein</fullName>
    </recommendedName>
</protein>
<dbReference type="InterPro" id="IPR009057">
    <property type="entry name" value="Homeodomain-like_sf"/>
</dbReference>
<dbReference type="SUPFAM" id="SSF46689">
    <property type="entry name" value="Homeodomain-like"/>
    <property type="match status" value="1"/>
</dbReference>
<keyword evidence="3 4" id="KW-0539">Nucleus</keyword>
<feature type="compositionally biased region" description="Polar residues" evidence="6">
    <location>
        <begin position="310"/>
        <end position="319"/>
    </location>
</feature>
<accession>A0A2A9NS12</accession>
<evidence type="ECO:0000256" key="6">
    <source>
        <dbReference type="SAM" id="MobiDB-lite"/>
    </source>
</evidence>
<dbReference type="GO" id="GO:0005634">
    <property type="term" value="C:nucleus"/>
    <property type="evidence" value="ECO:0007669"/>
    <property type="project" value="UniProtKB-SubCell"/>
</dbReference>
<feature type="compositionally biased region" description="Polar residues" evidence="6">
    <location>
        <begin position="114"/>
        <end position="125"/>
    </location>
</feature>
<dbReference type="InterPro" id="IPR051000">
    <property type="entry name" value="Homeobox_DNA-bind_prot"/>
</dbReference>
<dbReference type="InterPro" id="IPR017970">
    <property type="entry name" value="Homeobox_CS"/>
</dbReference>
<dbReference type="STRING" id="703135.A0A2A9NS12"/>
<evidence type="ECO:0000313" key="8">
    <source>
        <dbReference type="EMBL" id="PFH53785.1"/>
    </source>
</evidence>
<dbReference type="PANTHER" id="PTHR24324:SF9">
    <property type="entry name" value="HOMEOBOX DOMAIN-CONTAINING PROTEIN"/>
    <property type="match status" value="1"/>
</dbReference>
<evidence type="ECO:0000256" key="5">
    <source>
        <dbReference type="RuleBase" id="RU000682"/>
    </source>
</evidence>
<keyword evidence="1 4" id="KW-0238">DNA-binding</keyword>
<evidence type="ECO:0000256" key="1">
    <source>
        <dbReference type="ARBA" id="ARBA00023125"/>
    </source>
</evidence>
<feature type="compositionally biased region" description="Polar residues" evidence="6">
    <location>
        <begin position="345"/>
        <end position="356"/>
    </location>
</feature>